<dbReference type="EMBL" id="JAENRR010000046">
    <property type="protein sequence ID" value="MBK3518911.1"/>
    <property type="molecule type" value="Genomic_DNA"/>
</dbReference>
<organism evidence="1 2">
    <name type="scientific">Carboxylicivirga marina</name>
    <dbReference type="NCBI Taxonomy" id="2800988"/>
    <lineage>
        <taxon>Bacteria</taxon>
        <taxon>Pseudomonadati</taxon>
        <taxon>Bacteroidota</taxon>
        <taxon>Bacteroidia</taxon>
        <taxon>Marinilabiliales</taxon>
        <taxon>Marinilabiliaceae</taxon>
        <taxon>Carboxylicivirga</taxon>
    </lineage>
</organism>
<name>A0ABS1HMQ6_9BACT</name>
<gene>
    <name evidence="1" type="ORF">JIV24_16305</name>
</gene>
<reference evidence="1 2" key="1">
    <citation type="submission" date="2021-01" db="EMBL/GenBank/DDBJ databases">
        <title>Carboxyliciviraga sp.nov., isolated from coastal sediments.</title>
        <authorList>
            <person name="Lu D."/>
            <person name="Zhang T."/>
        </authorList>
    </citation>
    <scope>NUCLEOTIDE SEQUENCE [LARGE SCALE GENOMIC DNA]</scope>
    <source>
        <strain evidence="1 2">N1Y132</strain>
    </source>
</reference>
<evidence type="ECO:0000313" key="1">
    <source>
        <dbReference type="EMBL" id="MBK3518911.1"/>
    </source>
</evidence>
<sequence length="95" mass="10418">MITKNNATPAMAKMIALIDKGTKLVNRAQATTRSTDPKKGGVKRNMLRCVCCGRIRGAEHFGSGEYAARGYKDIYCFDCNDAQADNQEQSLTTLL</sequence>
<keyword evidence="2" id="KW-1185">Reference proteome</keyword>
<evidence type="ECO:0008006" key="3">
    <source>
        <dbReference type="Google" id="ProtNLM"/>
    </source>
</evidence>
<accession>A0ABS1HMQ6</accession>
<proteinExistence type="predicted"/>
<comment type="caution">
    <text evidence="1">The sequence shown here is derived from an EMBL/GenBank/DDBJ whole genome shotgun (WGS) entry which is preliminary data.</text>
</comment>
<evidence type="ECO:0000313" key="2">
    <source>
        <dbReference type="Proteomes" id="UP000605676"/>
    </source>
</evidence>
<protein>
    <recommendedName>
        <fullName evidence="3">Recombinase zinc beta ribbon domain-containing protein</fullName>
    </recommendedName>
</protein>
<dbReference type="RefSeq" id="WP_200466132.1">
    <property type="nucleotide sequence ID" value="NZ_JAENRR010000046.1"/>
</dbReference>
<dbReference type="Proteomes" id="UP000605676">
    <property type="component" value="Unassembled WGS sequence"/>
</dbReference>